<keyword evidence="2" id="KW-0808">Transferase</keyword>
<dbReference type="OrthoDB" id="9772751at2"/>
<feature type="domain" description="Methyltransferase" evidence="1">
    <location>
        <begin position="67"/>
        <end position="159"/>
    </location>
</feature>
<dbReference type="AlphaFoldDB" id="E1R874"/>
<dbReference type="eggNOG" id="COG0500">
    <property type="taxonomic scope" value="Bacteria"/>
</dbReference>
<proteinExistence type="predicted"/>
<reference evidence="2 3" key="1">
    <citation type="journal article" date="2010" name="Stand. Genomic Sci.">
        <title>Complete genome sequence of Spirochaeta smaragdinae type strain (SEBR 4228).</title>
        <authorList>
            <person name="Mavromatis K."/>
            <person name="Yasawong M."/>
            <person name="Chertkov O."/>
            <person name="Lapidus A."/>
            <person name="Lucas S."/>
            <person name="Nolan M."/>
            <person name="Del Rio T.G."/>
            <person name="Tice H."/>
            <person name="Cheng J.F."/>
            <person name="Pitluck S."/>
            <person name="Liolios K."/>
            <person name="Ivanova N."/>
            <person name="Tapia R."/>
            <person name="Han C."/>
            <person name="Bruce D."/>
            <person name="Goodwin L."/>
            <person name="Pati A."/>
            <person name="Chen A."/>
            <person name="Palaniappan K."/>
            <person name="Land M."/>
            <person name="Hauser L."/>
            <person name="Chang Y.J."/>
            <person name="Jeffries C.D."/>
            <person name="Detter J.C."/>
            <person name="Rohde M."/>
            <person name="Brambilla E."/>
            <person name="Spring S."/>
            <person name="Goker M."/>
            <person name="Sikorski J."/>
            <person name="Woyke T."/>
            <person name="Bristow J."/>
            <person name="Eisen J.A."/>
            <person name="Markowitz V."/>
            <person name="Hugenholtz P."/>
            <person name="Klenk H.P."/>
            <person name="Kyrpides N.C."/>
        </authorList>
    </citation>
    <scope>NUCLEOTIDE SEQUENCE [LARGE SCALE GENOMIC DNA]</scope>
    <source>
        <strain evidence="3">DSM 11293 / JCM 15392 / SEBR 4228</strain>
    </source>
</reference>
<dbReference type="KEGG" id="ssm:Spirs_3843"/>
<evidence type="ECO:0000313" key="2">
    <source>
        <dbReference type="EMBL" id="ADK82929.1"/>
    </source>
</evidence>
<gene>
    <name evidence="2" type="ordered locus">Spirs_3843</name>
</gene>
<dbReference type="CDD" id="cd02440">
    <property type="entry name" value="AdoMet_MTases"/>
    <property type="match status" value="1"/>
</dbReference>
<evidence type="ECO:0000313" key="3">
    <source>
        <dbReference type="Proteomes" id="UP000002318"/>
    </source>
</evidence>
<dbReference type="STRING" id="573413.Spirs_3843"/>
<dbReference type="SUPFAM" id="SSF53335">
    <property type="entry name" value="S-adenosyl-L-methionine-dependent methyltransferases"/>
    <property type="match status" value="1"/>
</dbReference>
<keyword evidence="3" id="KW-1185">Reference proteome</keyword>
<protein>
    <submittedName>
        <fullName evidence="2">Methyltransferase type 11</fullName>
    </submittedName>
</protein>
<dbReference type="Gene3D" id="3.40.50.150">
    <property type="entry name" value="Vaccinia Virus protein VP39"/>
    <property type="match status" value="1"/>
</dbReference>
<sequence length="283" mass="32320">MVEQFDWAKLWIEAQKRNIASGRGGECWLAWDDEGSARAYRIRSSQQEATQKRIKEICNLAKRDWHVLDIGAGPGTLAVPLSRSVAHITAVEPASGMAAVLEEEIASRGITNVTIIRKRWDDIDAIADLRPPYDLCIASFSLGMLDVSTSIKQMMAVTKRHIVIYWHAGLQPWDRDAIELWPLLHGRSYDPIPKSDIVFNLLYSMGIYPDIRVTRSRGTMVFGSLEEALKQYSARFHAHSHEKRAILIDFLKRRTIPDGKRLVMPRNHVGMRISWNMEDYHEA</sequence>
<dbReference type="EMBL" id="CP002116">
    <property type="protein sequence ID" value="ADK82929.1"/>
    <property type="molecule type" value="Genomic_DNA"/>
</dbReference>
<dbReference type="RefSeq" id="WP_013256388.1">
    <property type="nucleotide sequence ID" value="NC_014364.1"/>
</dbReference>
<dbReference type="PANTHER" id="PTHR43667:SF2">
    <property type="entry name" value="FATTY ACID C-METHYL TRANSFERASE"/>
    <property type="match status" value="1"/>
</dbReference>
<dbReference type="HOGENOM" id="CLU_060275_1_0_12"/>
<dbReference type="InterPro" id="IPR029063">
    <property type="entry name" value="SAM-dependent_MTases_sf"/>
</dbReference>
<evidence type="ECO:0000259" key="1">
    <source>
        <dbReference type="Pfam" id="PF13649"/>
    </source>
</evidence>
<dbReference type="GO" id="GO:0032259">
    <property type="term" value="P:methylation"/>
    <property type="evidence" value="ECO:0007669"/>
    <property type="project" value="UniProtKB-KW"/>
</dbReference>
<accession>E1R874</accession>
<dbReference type="Pfam" id="PF13649">
    <property type="entry name" value="Methyltransf_25"/>
    <property type="match status" value="1"/>
</dbReference>
<dbReference type="PANTHER" id="PTHR43667">
    <property type="entry name" value="CYCLOPROPANE-FATTY-ACYL-PHOSPHOLIPID SYNTHASE"/>
    <property type="match status" value="1"/>
</dbReference>
<keyword evidence="2" id="KW-0489">Methyltransferase</keyword>
<dbReference type="Proteomes" id="UP000002318">
    <property type="component" value="Chromosome"/>
</dbReference>
<dbReference type="GO" id="GO:0008168">
    <property type="term" value="F:methyltransferase activity"/>
    <property type="evidence" value="ECO:0007669"/>
    <property type="project" value="UniProtKB-KW"/>
</dbReference>
<name>E1R874_SEDSS</name>
<organism evidence="2 3">
    <name type="scientific">Sediminispirochaeta smaragdinae (strain DSM 11293 / JCM 15392 / SEBR 4228)</name>
    <name type="common">Spirochaeta smaragdinae</name>
    <dbReference type="NCBI Taxonomy" id="573413"/>
    <lineage>
        <taxon>Bacteria</taxon>
        <taxon>Pseudomonadati</taxon>
        <taxon>Spirochaetota</taxon>
        <taxon>Spirochaetia</taxon>
        <taxon>Spirochaetales</taxon>
        <taxon>Spirochaetaceae</taxon>
        <taxon>Sediminispirochaeta</taxon>
    </lineage>
</organism>
<dbReference type="InterPro" id="IPR050723">
    <property type="entry name" value="CFA/CMAS"/>
</dbReference>
<dbReference type="InterPro" id="IPR041698">
    <property type="entry name" value="Methyltransf_25"/>
</dbReference>